<proteinExistence type="predicted"/>
<name>A0AAV4X7Y7_CAEEX</name>
<sequence>MIIIIIKIWTKNHLGINQFQRIARKIMGKGGGGTKKEEENRLAEGWKGQHHSEIELCHYHNCTQGNLELRWYQNCTIACYRTAAVLGLFL</sequence>
<reference evidence="1 2" key="1">
    <citation type="submission" date="2021-06" db="EMBL/GenBank/DDBJ databases">
        <title>Caerostris extrusa draft genome.</title>
        <authorList>
            <person name="Kono N."/>
            <person name="Arakawa K."/>
        </authorList>
    </citation>
    <scope>NUCLEOTIDE SEQUENCE [LARGE SCALE GENOMIC DNA]</scope>
</reference>
<accession>A0AAV4X7Y7</accession>
<keyword evidence="2" id="KW-1185">Reference proteome</keyword>
<evidence type="ECO:0000313" key="1">
    <source>
        <dbReference type="EMBL" id="GIY91267.1"/>
    </source>
</evidence>
<gene>
    <name evidence="1" type="ORF">CEXT_500891</name>
</gene>
<organism evidence="1 2">
    <name type="scientific">Caerostris extrusa</name>
    <name type="common">Bark spider</name>
    <name type="synonym">Caerostris bankana</name>
    <dbReference type="NCBI Taxonomy" id="172846"/>
    <lineage>
        <taxon>Eukaryota</taxon>
        <taxon>Metazoa</taxon>
        <taxon>Ecdysozoa</taxon>
        <taxon>Arthropoda</taxon>
        <taxon>Chelicerata</taxon>
        <taxon>Arachnida</taxon>
        <taxon>Araneae</taxon>
        <taxon>Araneomorphae</taxon>
        <taxon>Entelegynae</taxon>
        <taxon>Araneoidea</taxon>
        <taxon>Araneidae</taxon>
        <taxon>Caerostris</taxon>
    </lineage>
</organism>
<evidence type="ECO:0000313" key="2">
    <source>
        <dbReference type="Proteomes" id="UP001054945"/>
    </source>
</evidence>
<dbReference type="Proteomes" id="UP001054945">
    <property type="component" value="Unassembled WGS sequence"/>
</dbReference>
<dbReference type="AlphaFoldDB" id="A0AAV4X7Y7"/>
<dbReference type="EMBL" id="BPLR01017398">
    <property type="protein sequence ID" value="GIY91267.1"/>
    <property type="molecule type" value="Genomic_DNA"/>
</dbReference>
<comment type="caution">
    <text evidence="1">The sequence shown here is derived from an EMBL/GenBank/DDBJ whole genome shotgun (WGS) entry which is preliminary data.</text>
</comment>
<protein>
    <submittedName>
        <fullName evidence="1">Uncharacterized protein</fullName>
    </submittedName>
</protein>